<accession>A0ABW3TUU5</accession>
<dbReference type="Proteomes" id="UP001597231">
    <property type="component" value="Unassembled WGS sequence"/>
</dbReference>
<name>A0ABW3TUU5_9BACL</name>
<evidence type="ECO:0000313" key="1">
    <source>
        <dbReference type="EMBL" id="MFD1203588.1"/>
    </source>
</evidence>
<gene>
    <name evidence="1" type="ORF">ACFQ38_00355</name>
</gene>
<sequence length="119" mass="13290">MKNISAIMAKATAAVEFMYDKKATIKRHLPVVKKSGADGMDWLPVYADVPCRISNPALNNTDQEEANTIQYDVKLFLSSSYDVKAGDVVIVNGEKFESAKEPFKYVSHQEVMLLRKGYA</sequence>
<comment type="caution">
    <text evidence="1">The sequence shown here is derived from an EMBL/GenBank/DDBJ whole genome shotgun (WGS) entry which is preliminary data.</text>
</comment>
<reference evidence="2" key="1">
    <citation type="journal article" date="2019" name="Int. J. Syst. Evol. Microbiol.">
        <title>The Global Catalogue of Microorganisms (GCM) 10K type strain sequencing project: providing services to taxonomists for standard genome sequencing and annotation.</title>
        <authorList>
            <consortium name="The Broad Institute Genomics Platform"/>
            <consortium name="The Broad Institute Genome Sequencing Center for Infectious Disease"/>
            <person name="Wu L."/>
            <person name="Ma J."/>
        </authorList>
    </citation>
    <scope>NUCLEOTIDE SEQUENCE [LARGE SCALE GENOMIC DNA]</scope>
    <source>
        <strain evidence="2">CCUG 53915</strain>
    </source>
</reference>
<dbReference type="Gene3D" id="2.40.10.370">
    <property type="entry name" value="Protein of unknown function DUF3599"/>
    <property type="match status" value="1"/>
</dbReference>
<protein>
    <recommendedName>
        <fullName evidence="3">Phage protein</fullName>
    </recommendedName>
</protein>
<dbReference type="EMBL" id="JBHTLT010000001">
    <property type="protein sequence ID" value="MFD1203588.1"/>
    <property type="molecule type" value="Genomic_DNA"/>
</dbReference>
<dbReference type="InterPro" id="IPR038667">
    <property type="entry name" value="XkdH-like_sf"/>
</dbReference>
<evidence type="ECO:0000313" key="2">
    <source>
        <dbReference type="Proteomes" id="UP001597231"/>
    </source>
</evidence>
<proteinExistence type="predicted"/>
<dbReference type="RefSeq" id="WP_381479464.1">
    <property type="nucleotide sequence ID" value="NZ_JBHTLT010000001.1"/>
</dbReference>
<evidence type="ECO:0008006" key="3">
    <source>
        <dbReference type="Google" id="ProtNLM"/>
    </source>
</evidence>
<organism evidence="1 2">
    <name type="scientific">Sporosarcina contaminans</name>
    <dbReference type="NCBI Taxonomy" id="633403"/>
    <lineage>
        <taxon>Bacteria</taxon>
        <taxon>Bacillati</taxon>
        <taxon>Bacillota</taxon>
        <taxon>Bacilli</taxon>
        <taxon>Bacillales</taxon>
        <taxon>Caryophanaceae</taxon>
        <taxon>Sporosarcina</taxon>
    </lineage>
</organism>
<keyword evidence="2" id="KW-1185">Reference proteome</keyword>